<feature type="region of interest" description="Disordered" evidence="6">
    <location>
        <begin position="1277"/>
        <end position="1355"/>
    </location>
</feature>
<reference evidence="9 10" key="1">
    <citation type="journal article" date="2011" name="Cell">
        <title>The monarch butterfly genome yields insights into long-distance migration.</title>
        <authorList>
            <person name="Zhan S."/>
            <person name="Merlin C."/>
            <person name="Boore J.L."/>
            <person name="Reppert S.M."/>
        </authorList>
    </citation>
    <scope>NUCLEOTIDE SEQUENCE [LARGE SCALE GENOMIC DNA]</scope>
    <source>
        <strain evidence="9">F-2</strain>
    </source>
</reference>
<dbReference type="EMBL" id="AGBW02003014">
    <property type="protein sequence ID" value="OWR55586.1"/>
    <property type="molecule type" value="Genomic_DNA"/>
</dbReference>
<dbReference type="GO" id="GO:0005524">
    <property type="term" value="F:ATP binding"/>
    <property type="evidence" value="ECO:0007669"/>
    <property type="project" value="UniProtKB-KW"/>
</dbReference>
<feature type="region of interest" description="Disordered" evidence="6">
    <location>
        <begin position="1129"/>
        <end position="1160"/>
    </location>
</feature>
<gene>
    <name evidence="9" type="ORF">KGM_208953</name>
</gene>
<dbReference type="Gene3D" id="1.20.1320.20">
    <property type="entry name" value="hef helicase domain"/>
    <property type="match status" value="1"/>
</dbReference>
<comment type="caution">
    <text evidence="9">The sequence shown here is derived from an EMBL/GenBank/DDBJ whole genome shotgun (WGS) entry which is preliminary data.</text>
</comment>
<dbReference type="PROSITE" id="PS51194">
    <property type="entry name" value="HELICASE_CTER"/>
    <property type="match status" value="1"/>
</dbReference>
<dbReference type="GO" id="GO:0016787">
    <property type="term" value="F:hydrolase activity"/>
    <property type="evidence" value="ECO:0007669"/>
    <property type="project" value="UniProtKB-KW"/>
</dbReference>
<dbReference type="InterPro" id="IPR027417">
    <property type="entry name" value="P-loop_NTPase"/>
</dbReference>
<evidence type="ECO:0000259" key="8">
    <source>
        <dbReference type="PROSITE" id="PS51194"/>
    </source>
</evidence>
<evidence type="ECO:0000256" key="6">
    <source>
        <dbReference type="SAM" id="MobiDB-lite"/>
    </source>
</evidence>
<feature type="compositionally biased region" description="Polar residues" evidence="6">
    <location>
        <begin position="1281"/>
        <end position="1314"/>
    </location>
</feature>
<feature type="region of interest" description="Disordered" evidence="6">
    <location>
        <begin position="1523"/>
        <end position="1561"/>
    </location>
</feature>
<dbReference type="InterPro" id="IPR006935">
    <property type="entry name" value="Helicase/UvrB_N"/>
</dbReference>
<name>A0A212FPB5_DANPL</name>
<accession>A0A212FPB5</accession>
<dbReference type="InterPro" id="IPR039686">
    <property type="entry name" value="FANCM/Mph1-like_ID"/>
</dbReference>
<dbReference type="GO" id="GO:0036297">
    <property type="term" value="P:interstrand cross-link repair"/>
    <property type="evidence" value="ECO:0007669"/>
    <property type="project" value="TreeGrafter"/>
</dbReference>
<evidence type="ECO:0000256" key="3">
    <source>
        <dbReference type="ARBA" id="ARBA00022801"/>
    </source>
</evidence>
<feature type="compositionally biased region" description="Basic and acidic residues" evidence="6">
    <location>
        <begin position="1530"/>
        <end position="1539"/>
    </location>
</feature>
<dbReference type="InterPro" id="IPR014001">
    <property type="entry name" value="Helicase_ATP-bd"/>
</dbReference>
<dbReference type="STRING" id="278856.A0A212FPB5"/>
<dbReference type="PANTHER" id="PTHR14025:SF20">
    <property type="entry name" value="FANCONI ANEMIA GROUP M PROTEIN"/>
    <property type="match status" value="1"/>
</dbReference>
<dbReference type="Pfam" id="PF04851">
    <property type="entry name" value="ResIII"/>
    <property type="match status" value="1"/>
</dbReference>
<evidence type="ECO:0000256" key="1">
    <source>
        <dbReference type="ARBA" id="ARBA00009889"/>
    </source>
</evidence>
<feature type="domain" description="Helicase ATP-binding" evidence="7">
    <location>
        <begin position="122"/>
        <end position="227"/>
    </location>
</feature>
<keyword evidence="3" id="KW-0378">Hydrolase</keyword>
<feature type="domain" description="Helicase C-terminal" evidence="8">
    <location>
        <begin position="403"/>
        <end position="577"/>
    </location>
</feature>
<dbReference type="PROSITE" id="PS51192">
    <property type="entry name" value="HELICASE_ATP_BIND_1"/>
    <property type="match status" value="1"/>
</dbReference>
<keyword evidence="5" id="KW-0067">ATP-binding</keyword>
<dbReference type="eggNOG" id="KOG0354">
    <property type="taxonomic scope" value="Eukaryota"/>
</dbReference>
<evidence type="ECO:0008006" key="11">
    <source>
        <dbReference type="Google" id="ProtNLM"/>
    </source>
</evidence>
<dbReference type="InParanoid" id="A0A212FPB5"/>
<keyword evidence="10" id="KW-1185">Reference proteome</keyword>
<feature type="compositionally biased region" description="Polar residues" evidence="6">
    <location>
        <begin position="1333"/>
        <end position="1352"/>
    </location>
</feature>
<dbReference type="GO" id="GO:0000400">
    <property type="term" value="F:four-way junction DNA binding"/>
    <property type="evidence" value="ECO:0007669"/>
    <property type="project" value="TreeGrafter"/>
</dbReference>
<dbReference type="Proteomes" id="UP000007151">
    <property type="component" value="Unassembled WGS sequence"/>
</dbReference>
<protein>
    <recommendedName>
        <fullName evidence="11">Fanconi anemia group M protein</fullName>
    </recommendedName>
</protein>
<sequence>MDHGPANQTNEHKNSINIDEDLFDDSILEIFENSDFEETAEQTKHEKNNTLNKNALNVSALCCDEELNGYDKMLGKTWIYPTNYPIRDYQFNIIKAAMVENCLVSLPTGLGKTFIAAVIMYNFYRWYPLGHMQVNTRKSHWQTKRVFFATPQVIYNDIKSGTCPSDKIKCLVIDEAHKAKGNYAYSSIIKTLTEMGYFIYRVLALSATPGNKVEDVIHIVKHLHISRLELRTENCSDVKAYSHARNINTVVVELGPELTKLREQYVEILDGYTRKLTKFNIIQNLGNLSKGRIVMLYKEFQNRERGARHPQHSYIMRIFTLLITLYHGLELLVKHGSRVFLNFFDEHPEKTWVHEDNELTAFFDKLRDKLGLNPLDLDRSVLPDGTVPEVPSNLNFGHPKFSKLKEIIMRHFDTAKNKGQVTKAIVFCEYRESVNLVYCLLLQCRPTIVPEMFVGHGASGKDGKTVISQKQQLRVMRNFRSGVCNTLVCSSPCNAMDPAPARGFDSYIILHQIKHITVMFCSYRCGRTGRERSGQVFILVTEGREHSTLLDCIRQNDGLNQKILTSEEVKKSLFKSNPRMIPADFMPECQKMFITVAKKESKETSKDIKEKSKGKKEKAKDKLLKGQKDLRSMLLQKGTSSIISQRDDTTSERTKLISKQEFDVLFPEGYEDSNIFSQPNDCWALNEFLKENNDTKQIVRPSPQWEPQKALQNTFKVKNSSDTKMLIELFEQTKNTPMTKSPVKKDGDIRVLFSKSTKSIKNYTKSMNELGIDSHSNISNDVLNLLVDLSLENKNMEKRCYICSVVCRCSGLVKRSGHRFTDLYFHEQPDLPDVELVDYLTKESIKDLCEEINTRNINNESDIETDVTYVGKSEMKSTDLNISVGNVKKGSGTSDARQFDVNYSDDDLFEESDLFDEIDIPTESCDRLSKDSKCMDKAVTELGSRDTSTNSADIADNHLNESCSKINTEIKSHADEMYSVGTTRNKANTNNSMITGYVNDVRNENTEDCNIIEVEDVFDDFDEFNNKTTELTPPLRYKDENELEKSPILCTVRTSYIERGDRTVNRNEKCDQYDMLEVNDIFDDLNTSDLTSAKTKSTNNNNKYSELAIRDTNEDFECIIINNEDTTDMHTRENGLTSGGDAHKDTDTSDDTITETSTASNKKNDIRDVLKYFYIDKISDIFEHGYYSFQGSNRIDFKRKNAKPSNDLHDVTEIYNKNNDIIEIKDDGTYEMFNDTAIDGNKIYIKNNDIIEIKDGGSHEMFNDTVLEGSLSPSLLSGRSQTVLPSRSASPILNTQRSKKNLSLNKQTSPILSSQRRKMSLNINRSDKKHNGPISSVGQTSLIQKVNRTSQVEPDHRKTVKLEMDNNNKSNTSDIIILDSDEDDGDEKHVKHNTTKRRLVEVECESPYFKKKPKLEGNNTKPTSIKEKVMAALTSHHNLDATFHNDAQINYALTSPMRDSVKENKDPLRSKLDVLKKFQYDSKNRSSTVLKENKRNVSARISESDDDFVSQVPYRKKILTKLKRKPAKSKTREAKKPSEFLDLEAELSEDEDVSEDELSDDSTDSIKNFICDDTVARDGDIQAIYLESIKSPVKGVFKLPQLPALKKHEVLSQYVEEDTYEMDSFCVDSHVVLNETHEMSELELAEMILEERRRNRRNRNQVEDTEESLIIKKTCRKIKRQINSDSEDSN</sequence>
<evidence type="ECO:0000313" key="9">
    <source>
        <dbReference type="EMBL" id="OWR55586.1"/>
    </source>
</evidence>
<keyword evidence="4" id="KW-0347">Helicase</keyword>
<keyword evidence="2" id="KW-0547">Nucleotide-binding</keyword>
<dbReference type="SMART" id="SM00487">
    <property type="entry name" value="DEXDc"/>
    <property type="match status" value="1"/>
</dbReference>
<dbReference type="CDD" id="cd12091">
    <property type="entry name" value="FANCM_ID"/>
    <property type="match status" value="1"/>
</dbReference>
<dbReference type="GO" id="GO:0009378">
    <property type="term" value="F:four-way junction helicase activity"/>
    <property type="evidence" value="ECO:0007669"/>
    <property type="project" value="TreeGrafter"/>
</dbReference>
<dbReference type="KEGG" id="dpl:KGM_208953"/>
<evidence type="ECO:0000256" key="4">
    <source>
        <dbReference type="ARBA" id="ARBA00022806"/>
    </source>
</evidence>
<dbReference type="PANTHER" id="PTHR14025">
    <property type="entry name" value="FANCONI ANEMIA GROUP M FANCM FAMILY MEMBER"/>
    <property type="match status" value="1"/>
</dbReference>
<dbReference type="GO" id="GO:0045003">
    <property type="term" value="P:double-strand break repair via synthesis-dependent strand annealing"/>
    <property type="evidence" value="ECO:0007669"/>
    <property type="project" value="TreeGrafter"/>
</dbReference>
<proteinExistence type="inferred from homology"/>
<dbReference type="InterPro" id="IPR001650">
    <property type="entry name" value="Helicase_C-like"/>
</dbReference>
<organism evidence="9 10">
    <name type="scientific">Danaus plexippus plexippus</name>
    <dbReference type="NCBI Taxonomy" id="278856"/>
    <lineage>
        <taxon>Eukaryota</taxon>
        <taxon>Metazoa</taxon>
        <taxon>Ecdysozoa</taxon>
        <taxon>Arthropoda</taxon>
        <taxon>Hexapoda</taxon>
        <taxon>Insecta</taxon>
        <taxon>Pterygota</taxon>
        <taxon>Neoptera</taxon>
        <taxon>Endopterygota</taxon>
        <taxon>Lepidoptera</taxon>
        <taxon>Glossata</taxon>
        <taxon>Ditrysia</taxon>
        <taxon>Papilionoidea</taxon>
        <taxon>Nymphalidae</taxon>
        <taxon>Danainae</taxon>
        <taxon>Danaini</taxon>
        <taxon>Danaina</taxon>
        <taxon>Danaus</taxon>
        <taxon>Danaus</taxon>
    </lineage>
</organism>
<feature type="compositionally biased region" description="Acidic residues" evidence="6">
    <location>
        <begin position="1541"/>
        <end position="1561"/>
    </location>
</feature>
<evidence type="ECO:0000259" key="7">
    <source>
        <dbReference type="PROSITE" id="PS51192"/>
    </source>
</evidence>
<dbReference type="Gene3D" id="3.40.50.300">
    <property type="entry name" value="P-loop containing nucleotide triphosphate hydrolases"/>
    <property type="match status" value="3"/>
</dbReference>
<evidence type="ECO:0000256" key="2">
    <source>
        <dbReference type="ARBA" id="ARBA00022741"/>
    </source>
</evidence>
<evidence type="ECO:0000256" key="5">
    <source>
        <dbReference type="ARBA" id="ARBA00022840"/>
    </source>
</evidence>
<dbReference type="GO" id="GO:0043138">
    <property type="term" value="F:3'-5' DNA helicase activity"/>
    <property type="evidence" value="ECO:0007669"/>
    <property type="project" value="InterPro"/>
</dbReference>
<evidence type="ECO:0000313" key="10">
    <source>
        <dbReference type="Proteomes" id="UP000007151"/>
    </source>
</evidence>
<dbReference type="FunCoup" id="A0A212FPB5">
    <property type="interactions" value="364"/>
</dbReference>
<dbReference type="SUPFAM" id="SSF52540">
    <property type="entry name" value="P-loop containing nucleoside triphosphate hydrolases"/>
    <property type="match status" value="2"/>
</dbReference>
<comment type="similarity">
    <text evidence="1">Belongs to the DEAD box helicase family. DEAH subfamily. FANCM sub-subfamily.</text>
</comment>